<keyword evidence="2" id="KW-1185">Reference proteome</keyword>
<dbReference type="PANTHER" id="PTHR48182:SF3">
    <property type="entry name" value="DUF676 DOMAIN-CONTAINING PROTEIN"/>
    <property type="match status" value="1"/>
</dbReference>
<sequence length="317" mass="35475">MASHPSSREIKATQIGLKVWFLPKEADDVELDVVAVHGIAEDPDETWVHETTKTNWLRDELMLPGALKKARIMRFGYNSVWFGKKAVKQSLGTVAGGLLSALKMKRKECQQRPIIFIGHCLGGLVIEQSYITAKLEPDLYPGIYESITGIVFLGTPHRGNFESQKTQKTQAAVFAAITQAKMQVQENILSTLAQDNDTLLNTVTQFSRDIRNQTSPPMLHCFFEQVGCNTGKMAGVETDPEEEEFVVNESSGTFDHHPKGGLALDHFQINKFENEEDGNYEFVRETIIEMMERTKGILNGRETSKALPTSQRHGIHA</sequence>
<name>A0A4Q4SVT3_9PEZI</name>
<dbReference type="OrthoDB" id="5086500at2759"/>
<proteinExistence type="predicted"/>
<comment type="caution">
    <text evidence="1">The sequence shown here is derived from an EMBL/GenBank/DDBJ whole genome shotgun (WGS) entry which is preliminary data.</text>
</comment>
<dbReference type="PANTHER" id="PTHR48182">
    <property type="entry name" value="PROTEIN SERAC1"/>
    <property type="match status" value="1"/>
</dbReference>
<dbReference type="Proteomes" id="UP000293360">
    <property type="component" value="Unassembled WGS sequence"/>
</dbReference>
<dbReference type="InterPro" id="IPR052374">
    <property type="entry name" value="SERAC1"/>
</dbReference>
<accession>A0A4Q4SVT3</accession>
<dbReference type="InterPro" id="IPR029058">
    <property type="entry name" value="AB_hydrolase_fold"/>
</dbReference>
<gene>
    <name evidence="1" type="ORF">DL764_010256</name>
</gene>
<evidence type="ECO:0000313" key="1">
    <source>
        <dbReference type="EMBL" id="RYO77015.1"/>
    </source>
</evidence>
<evidence type="ECO:0000313" key="2">
    <source>
        <dbReference type="Proteomes" id="UP000293360"/>
    </source>
</evidence>
<dbReference type="SUPFAM" id="SSF53474">
    <property type="entry name" value="alpha/beta-Hydrolases"/>
    <property type="match status" value="1"/>
</dbReference>
<protein>
    <recommendedName>
        <fullName evidence="3">DUF676 domain-containing protein</fullName>
    </recommendedName>
</protein>
<organism evidence="1 2">
    <name type="scientific">Monosporascus ibericus</name>
    <dbReference type="NCBI Taxonomy" id="155417"/>
    <lineage>
        <taxon>Eukaryota</taxon>
        <taxon>Fungi</taxon>
        <taxon>Dikarya</taxon>
        <taxon>Ascomycota</taxon>
        <taxon>Pezizomycotina</taxon>
        <taxon>Sordariomycetes</taxon>
        <taxon>Xylariomycetidae</taxon>
        <taxon>Xylariales</taxon>
        <taxon>Xylariales incertae sedis</taxon>
        <taxon>Monosporascus</taxon>
    </lineage>
</organism>
<dbReference type="EMBL" id="QJNU01001358">
    <property type="protein sequence ID" value="RYO77015.1"/>
    <property type="molecule type" value="Genomic_DNA"/>
</dbReference>
<dbReference type="Gene3D" id="3.40.50.1820">
    <property type="entry name" value="alpha/beta hydrolase"/>
    <property type="match status" value="1"/>
</dbReference>
<dbReference type="AlphaFoldDB" id="A0A4Q4SVT3"/>
<reference evidence="1 2" key="1">
    <citation type="submission" date="2018-06" db="EMBL/GenBank/DDBJ databases">
        <title>Complete Genomes of Monosporascus.</title>
        <authorList>
            <person name="Robinson A.J."/>
            <person name="Natvig D.O."/>
        </authorList>
    </citation>
    <scope>NUCLEOTIDE SEQUENCE [LARGE SCALE GENOMIC DNA]</scope>
    <source>
        <strain evidence="1 2">CBS 110550</strain>
    </source>
</reference>
<evidence type="ECO:0008006" key="3">
    <source>
        <dbReference type="Google" id="ProtNLM"/>
    </source>
</evidence>